<comment type="similarity">
    <text evidence="1">Belongs to the choline/ethanolamine kinase family.</text>
</comment>
<dbReference type="Proteomes" id="UP001309876">
    <property type="component" value="Unassembled WGS sequence"/>
</dbReference>
<feature type="domain" description="Choline kinase N-terminal" evidence="3">
    <location>
        <begin position="148"/>
        <end position="213"/>
    </location>
</feature>
<feature type="region of interest" description="Disordered" evidence="2">
    <location>
        <begin position="1"/>
        <end position="94"/>
    </location>
</feature>
<proteinExistence type="inferred from homology"/>
<dbReference type="Gene3D" id="3.90.1200.10">
    <property type="match status" value="1"/>
</dbReference>
<dbReference type="InterPro" id="IPR007521">
    <property type="entry name" value="Choline_kin_N"/>
</dbReference>
<feature type="compositionally biased region" description="Polar residues" evidence="2">
    <location>
        <begin position="20"/>
        <end position="35"/>
    </location>
</feature>
<gene>
    <name evidence="4" type="ORF">LTR05_001964</name>
</gene>
<evidence type="ECO:0000313" key="4">
    <source>
        <dbReference type="EMBL" id="KAK5091779.1"/>
    </source>
</evidence>
<evidence type="ECO:0000256" key="2">
    <source>
        <dbReference type="SAM" id="MobiDB-lite"/>
    </source>
</evidence>
<dbReference type="GO" id="GO:0004305">
    <property type="term" value="F:ethanolamine kinase activity"/>
    <property type="evidence" value="ECO:0007669"/>
    <property type="project" value="TreeGrafter"/>
</dbReference>
<dbReference type="Pfam" id="PF04428">
    <property type="entry name" value="Choline_kin_N"/>
    <property type="match status" value="1"/>
</dbReference>
<feature type="compositionally biased region" description="Basic and acidic residues" evidence="2">
    <location>
        <begin position="641"/>
        <end position="667"/>
    </location>
</feature>
<name>A0AAN7T7C6_9EURO</name>
<feature type="region of interest" description="Disordered" evidence="2">
    <location>
        <begin position="1225"/>
        <end position="1340"/>
    </location>
</feature>
<evidence type="ECO:0000256" key="1">
    <source>
        <dbReference type="ARBA" id="ARBA00038211"/>
    </source>
</evidence>
<dbReference type="InterPro" id="IPR011009">
    <property type="entry name" value="Kinase-like_dom_sf"/>
</dbReference>
<keyword evidence="5" id="KW-1185">Reference proteome</keyword>
<dbReference type="CDD" id="cd05157">
    <property type="entry name" value="ETNK_euk"/>
    <property type="match status" value="1"/>
</dbReference>
<dbReference type="SUPFAM" id="SSF56112">
    <property type="entry name" value="Protein kinase-like (PK-like)"/>
    <property type="match status" value="1"/>
</dbReference>
<accession>A0AAN7T7C6</accession>
<dbReference type="EMBL" id="JAVRRJ010000001">
    <property type="protein sequence ID" value="KAK5091779.1"/>
    <property type="molecule type" value="Genomic_DNA"/>
</dbReference>
<reference evidence="4 5" key="1">
    <citation type="submission" date="2023-08" db="EMBL/GenBank/DDBJ databases">
        <title>Black Yeasts Isolated from many extreme environments.</title>
        <authorList>
            <person name="Coleine C."/>
            <person name="Stajich J.E."/>
            <person name="Selbmann L."/>
        </authorList>
    </citation>
    <scope>NUCLEOTIDE SEQUENCE [LARGE SCALE GENOMIC DNA]</scope>
    <source>
        <strain evidence="4 5">CCFEE 5910</strain>
    </source>
</reference>
<feature type="region of interest" description="Disordered" evidence="2">
    <location>
        <begin position="641"/>
        <end position="674"/>
    </location>
</feature>
<dbReference type="PANTHER" id="PTHR22603:SF93">
    <property type="entry name" value="RE24176P"/>
    <property type="match status" value="1"/>
</dbReference>
<feature type="compositionally biased region" description="Basic and acidic residues" evidence="2">
    <location>
        <begin position="1261"/>
        <end position="1277"/>
    </location>
</feature>
<feature type="compositionally biased region" description="Basic and acidic residues" evidence="2">
    <location>
        <begin position="76"/>
        <end position="86"/>
    </location>
</feature>
<feature type="compositionally biased region" description="Low complexity" evidence="2">
    <location>
        <begin position="1225"/>
        <end position="1240"/>
    </location>
</feature>
<protein>
    <recommendedName>
        <fullName evidence="3">Choline kinase N-terminal domain-containing protein</fullName>
    </recommendedName>
</protein>
<feature type="region of interest" description="Disordered" evidence="2">
    <location>
        <begin position="1137"/>
        <end position="1158"/>
    </location>
</feature>
<comment type="caution">
    <text evidence="4">The sequence shown here is derived from an EMBL/GenBank/DDBJ whole genome shotgun (WGS) entry which is preliminary data.</text>
</comment>
<organism evidence="4 5">
    <name type="scientific">Lithohypha guttulata</name>
    <dbReference type="NCBI Taxonomy" id="1690604"/>
    <lineage>
        <taxon>Eukaryota</taxon>
        <taxon>Fungi</taxon>
        <taxon>Dikarya</taxon>
        <taxon>Ascomycota</taxon>
        <taxon>Pezizomycotina</taxon>
        <taxon>Eurotiomycetes</taxon>
        <taxon>Chaetothyriomycetidae</taxon>
        <taxon>Chaetothyriales</taxon>
        <taxon>Trichomeriaceae</taxon>
        <taxon>Lithohypha</taxon>
    </lineage>
</organism>
<sequence length="1340" mass="150532">MSGRKLTGRSERPPLKSAPSGPSTPGLTNQMSTLALDSPSLAAKTAPEDNDDQALLDQVMQWLQNEKSRRSQVSNGDHDADLKTSRNGDTQPDADQSLDQLEAILTKFGDGSAKSKLRRMTGSLANRRGSLGKVLLKTQRSYGPSDTDGGDAIAEVPHIESLLDNTKTLSFAGGAADTSAEDDDKTKEQKHWEVFKQDILRLTHTLGLRGWRRLPIEYAKTMHVERLSGALTNAVYVVKPPKDYTLMQRRDEQGNLVPVKRLPKHLLLRIYGPSTDHLIDRQNELLILRRLAAKNIGPKLLGYFENGRFEEFLHAKTLTMEDIKDPAISKQIAKRMKELHEGIDLLESEREGGAFTFASWDKWVDRVEQVMTYLDKLVEDEAKGKRAPKARYTRRGHVVCTEWKKFREAYEKYRSRLIQESGGENGIRKRLVFAHNDTQYGNLMKLKPEEKSPLMEPTNSHKRLVVIDFEYANADPRGYEFANHFNEWCYNYHDAERPYACNTKWYPNKEEQYRFMRAYVMHRPQFTPSASSTPNLEAREKTNVPEFKLDARGPSGYFSGGYDEEERIREKAEEHEIQRLLHETRMWRMASSAFWVAWGIVQAPIPELDEPERKSVKEAVTDVADKLKSVWKAKSDPLDEEVLEKKEESKHDRPEGHDIEEAHREGDGTSENEEEEFDYLAYAQERAMFFWGDCIQMGIVTEGDLPEEMRSHININTTIMPQATFPTFSQSSAVTTSRRYIPDDNQRTIVMRPDEQRKIANYGILCGLRSDAASDSSRSSSARPSSQERKLMALNSHPTNGAVQRRPQSLTLPFDNRERESHLVSEEEFDRIIKQGELDNPLPSLPTAIESSAPRIGLRRSISTARNTMMSTKPRPMSADFSRLMASQGIQDRPGRNSFAAPSRDPTLTALPRPPTKNDLALYPNEPPSAASSAKTLRQRALTTDTDTPARPTSSAVESADRQTRHKRHRSAFIVTESIKKRLKRGGSNDTETTILPGQADSSGLSKLAMASPTTSMRSRTPFQSHPAVRPILNNSMLADTAGRKSTDIDMDVDTDAEAEPETLSTVRTPPESLKRSVLKRTWSRAKYHAAKLSISSPAGNNLLGQKMQISQPIAINIDRPPTAQSHHTAASVASTIAPSNTSTGTSHYYASAEQSPTNPSYEYVTGPVLKKTVLTRLGAPPSRTELNTVVSRQQSRIQDLTLQNNVLVNQISLLREEVQGMKVSSNHNASASGNASAASSEKENHRQSLSDRTLGRTSRRRGEYTPEHKHADHGVDMDMDVEINTDSTHTRRSSNGTAASRIRKDPNGWRHIMGVPMGNESESAWDQDDKRKTWMTCDS</sequence>
<dbReference type="GO" id="GO:0005737">
    <property type="term" value="C:cytoplasm"/>
    <property type="evidence" value="ECO:0007669"/>
    <property type="project" value="TreeGrafter"/>
</dbReference>
<feature type="compositionally biased region" description="Basic and acidic residues" evidence="2">
    <location>
        <begin position="1241"/>
        <end position="1250"/>
    </location>
</feature>
<feature type="region of interest" description="Disordered" evidence="2">
    <location>
        <begin position="889"/>
        <end position="1006"/>
    </location>
</feature>
<dbReference type="PANTHER" id="PTHR22603">
    <property type="entry name" value="CHOLINE/ETHANOALAMINE KINASE"/>
    <property type="match status" value="1"/>
</dbReference>
<feature type="compositionally biased region" description="Polar residues" evidence="2">
    <location>
        <begin position="930"/>
        <end position="957"/>
    </location>
</feature>
<dbReference type="GO" id="GO:0006646">
    <property type="term" value="P:phosphatidylethanolamine biosynthetic process"/>
    <property type="evidence" value="ECO:0007669"/>
    <property type="project" value="TreeGrafter"/>
</dbReference>
<feature type="compositionally biased region" description="Polar residues" evidence="2">
    <location>
        <begin position="61"/>
        <end position="75"/>
    </location>
</feature>
<feature type="compositionally biased region" description="Polar residues" evidence="2">
    <location>
        <begin position="988"/>
        <end position="1005"/>
    </location>
</feature>
<evidence type="ECO:0000313" key="5">
    <source>
        <dbReference type="Proteomes" id="UP001309876"/>
    </source>
</evidence>
<dbReference type="Pfam" id="PF01633">
    <property type="entry name" value="Choline_kinase"/>
    <property type="match status" value="1"/>
</dbReference>
<dbReference type="GO" id="GO:0004103">
    <property type="term" value="F:choline kinase activity"/>
    <property type="evidence" value="ECO:0007669"/>
    <property type="project" value="TreeGrafter"/>
</dbReference>
<evidence type="ECO:0000259" key="3">
    <source>
        <dbReference type="Pfam" id="PF04428"/>
    </source>
</evidence>